<feature type="compositionally biased region" description="Polar residues" evidence="1">
    <location>
        <begin position="38"/>
        <end position="49"/>
    </location>
</feature>
<feature type="compositionally biased region" description="Basic and acidic residues" evidence="1">
    <location>
        <begin position="50"/>
        <end position="73"/>
    </location>
</feature>
<sequence>MNRISFLAPVRAQGRAPPRLAFFRKYASKTSPAGAEAESTTAVPGQFNKTGEKESSDAQRIRVRSDEYSKSGGDDVVAEQEEAAFAQNAKDTDPSSQKALAGKGNMVNPLEVSPATPEVSRVMEEKVVEKNVEREPGVKSGKGVTKKAKVVKTVEIDFDKIKMRGR</sequence>
<evidence type="ECO:0000313" key="3">
    <source>
        <dbReference type="Proteomes" id="UP000800035"/>
    </source>
</evidence>
<dbReference type="Proteomes" id="UP000800035">
    <property type="component" value="Unassembled WGS sequence"/>
</dbReference>
<evidence type="ECO:0000313" key="2">
    <source>
        <dbReference type="EMBL" id="KAF1953465.1"/>
    </source>
</evidence>
<keyword evidence="3" id="KW-1185">Reference proteome</keyword>
<dbReference type="OrthoDB" id="4220319at2759"/>
<organism evidence="2 3">
    <name type="scientific">Byssothecium circinans</name>
    <dbReference type="NCBI Taxonomy" id="147558"/>
    <lineage>
        <taxon>Eukaryota</taxon>
        <taxon>Fungi</taxon>
        <taxon>Dikarya</taxon>
        <taxon>Ascomycota</taxon>
        <taxon>Pezizomycotina</taxon>
        <taxon>Dothideomycetes</taxon>
        <taxon>Pleosporomycetidae</taxon>
        <taxon>Pleosporales</taxon>
        <taxon>Massarineae</taxon>
        <taxon>Massarinaceae</taxon>
        <taxon>Byssothecium</taxon>
    </lineage>
</organism>
<protein>
    <submittedName>
        <fullName evidence="2">Uncharacterized protein</fullName>
    </submittedName>
</protein>
<dbReference type="PANTHER" id="PTHR42090:SF1">
    <property type="match status" value="1"/>
</dbReference>
<dbReference type="PANTHER" id="PTHR42090">
    <property type="match status" value="1"/>
</dbReference>
<name>A0A6A5TL67_9PLEO</name>
<dbReference type="AlphaFoldDB" id="A0A6A5TL67"/>
<accession>A0A6A5TL67</accession>
<feature type="region of interest" description="Disordered" evidence="1">
    <location>
        <begin position="28"/>
        <end position="118"/>
    </location>
</feature>
<reference evidence="2" key="1">
    <citation type="journal article" date="2020" name="Stud. Mycol.">
        <title>101 Dothideomycetes genomes: a test case for predicting lifestyles and emergence of pathogens.</title>
        <authorList>
            <person name="Haridas S."/>
            <person name="Albert R."/>
            <person name="Binder M."/>
            <person name="Bloem J."/>
            <person name="Labutti K."/>
            <person name="Salamov A."/>
            <person name="Andreopoulos B."/>
            <person name="Baker S."/>
            <person name="Barry K."/>
            <person name="Bills G."/>
            <person name="Bluhm B."/>
            <person name="Cannon C."/>
            <person name="Castanera R."/>
            <person name="Culley D."/>
            <person name="Daum C."/>
            <person name="Ezra D."/>
            <person name="Gonzalez J."/>
            <person name="Henrissat B."/>
            <person name="Kuo A."/>
            <person name="Liang C."/>
            <person name="Lipzen A."/>
            <person name="Lutzoni F."/>
            <person name="Magnuson J."/>
            <person name="Mondo S."/>
            <person name="Nolan M."/>
            <person name="Ohm R."/>
            <person name="Pangilinan J."/>
            <person name="Park H.-J."/>
            <person name="Ramirez L."/>
            <person name="Alfaro M."/>
            <person name="Sun H."/>
            <person name="Tritt A."/>
            <person name="Yoshinaga Y."/>
            <person name="Zwiers L.-H."/>
            <person name="Turgeon B."/>
            <person name="Goodwin S."/>
            <person name="Spatafora J."/>
            <person name="Crous P."/>
            <person name="Grigoriev I."/>
        </authorList>
    </citation>
    <scope>NUCLEOTIDE SEQUENCE</scope>
    <source>
        <strain evidence="2">CBS 675.92</strain>
    </source>
</reference>
<evidence type="ECO:0000256" key="1">
    <source>
        <dbReference type="SAM" id="MobiDB-lite"/>
    </source>
</evidence>
<gene>
    <name evidence="2" type="ORF">CC80DRAFT_551507</name>
</gene>
<proteinExistence type="predicted"/>
<dbReference type="EMBL" id="ML977004">
    <property type="protein sequence ID" value="KAF1953465.1"/>
    <property type="molecule type" value="Genomic_DNA"/>
</dbReference>